<evidence type="ECO:0000256" key="4">
    <source>
        <dbReference type="ARBA" id="ARBA00023163"/>
    </source>
</evidence>
<dbReference type="EnsemblPlants" id="Ma04_t36060.1">
    <property type="protein sequence ID" value="Ma04_p36060.1"/>
    <property type="gene ID" value="Ma04_g36060"/>
</dbReference>
<dbReference type="GO" id="GO:0046983">
    <property type="term" value="F:protein dimerization activity"/>
    <property type="evidence" value="ECO:0007669"/>
    <property type="project" value="InterPro"/>
</dbReference>
<keyword evidence="4" id="KW-0804">Transcription</keyword>
<evidence type="ECO:0000313" key="8">
    <source>
        <dbReference type="EnsemblPlants" id="Ma04_p36060.1"/>
    </source>
</evidence>
<keyword evidence="9" id="KW-1185">Reference proteome</keyword>
<organism evidence="8 9">
    <name type="scientific">Musa acuminata subsp. malaccensis</name>
    <name type="common">Wild banana</name>
    <name type="synonym">Musa malaccensis</name>
    <dbReference type="NCBI Taxonomy" id="214687"/>
    <lineage>
        <taxon>Eukaryota</taxon>
        <taxon>Viridiplantae</taxon>
        <taxon>Streptophyta</taxon>
        <taxon>Embryophyta</taxon>
        <taxon>Tracheophyta</taxon>
        <taxon>Spermatophyta</taxon>
        <taxon>Magnoliopsida</taxon>
        <taxon>Liliopsida</taxon>
        <taxon>Zingiberales</taxon>
        <taxon>Musaceae</taxon>
        <taxon>Musa</taxon>
    </lineage>
</organism>
<comment type="subcellular location">
    <subcellularLocation>
        <location evidence="1">Nucleus</location>
    </subcellularLocation>
</comment>
<feature type="domain" description="BHLH" evidence="6">
    <location>
        <begin position="1"/>
        <end position="33"/>
    </location>
</feature>
<evidence type="ECO:0000313" key="9">
    <source>
        <dbReference type="Proteomes" id="UP000012960"/>
    </source>
</evidence>
<dbReference type="EMBL" id="HG996469">
    <property type="protein sequence ID" value="CAG1844408.1"/>
    <property type="molecule type" value="Genomic_DNA"/>
</dbReference>
<evidence type="ECO:0000313" key="7">
    <source>
        <dbReference type="EMBL" id="CAG1844408.1"/>
    </source>
</evidence>
<keyword evidence="5" id="KW-0539">Nucleus</keyword>
<dbReference type="InParanoid" id="A0A804IXP7"/>
<evidence type="ECO:0000256" key="5">
    <source>
        <dbReference type="ARBA" id="ARBA00023242"/>
    </source>
</evidence>
<evidence type="ECO:0000256" key="1">
    <source>
        <dbReference type="ARBA" id="ARBA00004123"/>
    </source>
</evidence>
<dbReference type="GO" id="GO:0005634">
    <property type="term" value="C:nucleus"/>
    <property type="evidence" value="ECO:0007669"/>
    <property type="project" value="UniProtKB-SubCell"/>
</dbReference>
<evidence type="ECO:0000256" key="2">
    <source>
        <dbReference type="ARBA" id="ARBA00005510"/>
    </source>
</evidence>
<dbReference type="PANTHER" id="PTHR31945:SF15">
    <property type="entry name" value="TRANSCRIPTION FACTOR BHLH61-RELATED"/>
    <property type="match status" value="1"/>
</dbReference>
<dbReference type="Gramene" id="Ma04_t36060.1">
    <property type="protein sequence ID" value="Ma04_p36060.1"/>
    <property type="gene ID" value="Ma04_g36060"/>
</dbReference>
<dbReference type="InterPro" id="IPR051358">
    <property type="entry name" value="TF_AMS/ICE1/BHLH6-like"/>
</dbReference>
<proteinExistence type="inferred from homology"/>
<evidence type="ECO:0000256" key="3">
    <source>
        <dbReference type="ARBA" id="ARBA00023015"/>
    </source>
</evidence>
<keyword evidence="3" id="KW-0805">Transcription regulation</keyword>
<dbReference type="InterPro" id="IPR011598">
    <property type="entry name" value="bHLH_dom"/>
</dbReference>
<comment type="similarity">
    <text evidence="2">Belongs to the bHLH protein family.</text>
</comment>
<dbReference type="PANTHER" id="PTHR31945">
    <property type="entry name" value="TRANSCRIPTION FACTOR SCREAM2-RELATED"/>
    <property type="match status" value="1"/>
</dbReference>
<dbReference type="PROSITE" id="PS50888">
    <property type="entry name" value="BHLH"/>
    <property type="match status" value="1"/>
</dbReference>
<dbReference type="AlphaFoldDB" id="A0A804IXP7"/>
<evidence type="ECO:0000259" key="6">
    <source>
        <dbReference type="PROSITE" id="PS50888"/>
    </source>
</evidence>
<dbReference type="InterPro" id="IPR036638">
    <property type="entry name" value="HLH_DNA-bd_sf"/>
</dbReference>
<sequence>MLRSVVPSWISKIEIAMDRTSILGDAIDYMKELLL</sequence>
<name>A0A804IXP7_MUSAM</name>
<dbReference type="SUPFAM" id="SSF47459">
    <property type="entry name" value="HLH, helix-loop-helix DNA-binding domain"/>
    <property type="match status" value="1"/>
</dbReference>
<gene>
    <name evidence="7" type="ORF">GSMUA_142030.1</name>
</gene>
<reference evidence="7" key="1">
    <citation type="submission" date="2021-03" db="EMBL/GenBank/DDBJ databases">
        <authorList>
            <consortium name="Genoscope - CEA"/>
            <person name="William W."/>
        </authorList>
    </citation>
    <scope>NUCLEOTIDE SEQUENCE</scope>
    <source>
        <strain evidence="7">Doubled-haploid Pahang</strain>
    </source>
</reference>
<accession>A0A804IXP7</accession>
<protein>
    <submittedName>
        <fullName evidence="7">(wild Malaysian banana) hypothetical protein</fullName>
    </submittedName>
</protein>
<reference evidence="8" key="2">
    <citation type="submission" date="2021-05" db="UniProtKB">
        <authorList>
            <consortium name="EnsemblPlants"/>
        </authorList>
    </citation>
    <scope>IDENTIFICATION</scope>
    <source>
        <strain evidence="8">subsp. malaccensis</strain>
    </source>
</reference>
<dbReference type="Proteomes" id="UP000012960">
    <property type="component" value="Unplaced"/>
</dbReference>